<protein>
    <submittedName>
        <fullName evidence="1">Uncharacterized protein</fullName>
    </submittedName>
</protein>
<sequence>MRSRKSATGPRPDPPGTCEVWAALGDGEDALGDVDGGVHVAERQALAVWLVNGTEGPARAPDAGPVR</sequence>
<gene>
    <name evidence="1" type="ORF">G6048_13160</name>
</gene>
<dbReference type="Proteomes" id="UP001518140">
    <property type="component" value="Unassembled WGS sequence"/>
</dbReference>
<organism evidence="1 2">
    <name type="scientific">Streptomyces ureilyticus</name>
    <dbReference type="NCBI Taxonomy" id="1775131"/>
    <lineage>
        <taxon>Bacteria</taxon>
        <taxon>Bacillati</taxon>
        <taxon>Actinomycetota</taxon>
        <taxon>Actinomycetes</taxon>
        <taxon>Kitasatosporales</taxon>
        <taxon>Streptomycetaceae</taxon>
        <taxon>Streptomyces</taxon>
    </lineage>
</organism>
<evidence type="ECO:0000313" key="1">
    <source>
        <dbReference type="EMBL" id="NGO43075.1"/>
    </source>
</evidence>
<keyword evidence="2" id="KW-1185">Reference proteome</keyword>
<comment type="caution">
    <text evidence="1">The sequence shown here is derived from an EMBL/GenBank/DDBJ whole genome shotgun (WGS) entry which is preliminary data.</text>
</comment>
<accession>A0ABX0DMH7</accession>
<proteinExistence type="predicted"/>
<reference evidence="1 2" key="1">
    <citation type="submission" date="2020-02" db="EMBL/GenBank/DDBJ databases">
        <title>Whole-genome analyses of novel actinobacteria.</title>
        <authorList>
            <person name="Sahin N."/>
            <person name="Tokatli A."/>
        </authorList>
    </citation>
    <scope>NUCLEOTIDE SEQUENCE [LARGE SCALE GENOMIC DNA]</scope>
    <source>
        <strain evidence="1 2">YC419</strain>
    </source>
</reference>
<dbReference type="EMBL" id="JAAKZX010000032">
    <property type="protein sequence ID" value="NGO43075.1"/>
    <property type="molecule type" value="Genomic_DNA"/>
</dbReference>
<name>A0ABX0DMH7_9ACTN</name>
<evidence type="ECO:0000313" key="2">
    <source>
        <dbReference type="Proteomes" id="UP001518140"/>
    </source>
</evidence>
<dbReference type="RefSeq" id="WP_165339690.1">
    <property type="nucleotide sequence ID" value="NZ_JAAKZX010000032.1"/>
</dbReference>